<evidence type="ECO:0000313" key="1">
    <source>
        <dbReference type="EMBL" id="OGB90516.1"/>
    </source>
</evidence>
<comment type="caution">
    <text evidence="1">The sequence shown here is derived from an EMBL/GenBank/DDBJ whole genome shotgun (WGS) entry which is preliminary data.</text>
</comment>
<sequence length="65" mass="7397">MKKQMLSLEKPNKALIIRKVLEEAGASDEEIAQTLGVIRAFNFSEPIIYLEEENDDQGGERTFNQ</sequence>
<gene>
    <name evidence="1" type="ORF">A2625_03090</name>
</gene>
<accession>A0A1F4Q3V9</accession>
<dbReference type="EMBL" id="METM01000007">
    <property type="protein sequence ID" value="OGB90516.1"/>
    <property type="molecule type" value="Genomic_DNA"/>
</dbReference>
<reference evidence="1 2" key="1">
    <citation type="journal article" date="2016" name="Nat. Commun.">
        <title>Thousands of microbial genomes shed light on interconnected biogeochemical processes in an aquifer system.</title>
        <authorList>
            <person name="Anantharaman K."/>
            <person name="Brown C.T."/>
            <person name="Hug L.A."/>
            <person name="Sharon I."/>
            <person name="Castelle C.J."/>
            <person name="Probst A.J."/>
            <person name="Thomas B.C."/>
            <person name="Singh A."/>
            <person name="Wilkins M.J."/>
            <person name="Karaoz U."/>
            <person name="Brodie E.L."/>
            <person name="Williams K.H."/>
            <person name="Hubbard S.S."/>
            <person name="Banfield J.F."/>
        </authorList>
    </citation>
    <scope>NUCLEOTIDE SEQUENCE [LARGE SCALE GENOMIC DNA]</scope>
</reference>
<organism evidence="1 2">
    <name type="scientific">candidate division WOR-1 bacterium RIFCSPHIGHO2_01_FULL_53_15</name>
    <dbReference type="NCBI Taxonomy" id="1802564"/>
    <lineage>
        <taxon>Bacteria</taxon>
        <taxon>Bacillati</taxon>
        <taxon>Saganbacteria</taxon>
    </lineage>
</organism>
<name>A0A1F4Q3V9_UNCSA</name>
<evidence type="ECO:0000313" key="2">
    <source>
        <dbReference type="Proteomes" id="UP000178724"/>
    </source>
</evidence>
<protein>
    <submittedName>
        <fullName evidence="1">Uncharacterized protein</fullName>
    </submittedName>
</protein>
<proteinExistence type="predicted"/>
<dbReference type="AlphaFoldDB" id="A0A1F4Q3V9"/>
<dbReference type="Proteomes" id="UP000178724">
    <property type="component" value="Unassembled WGS sequence"/>
</dbReference>